<dbReference type="InterPro" id="IPR036567">
    <property type="entry name" value="RHF-like"/>
</dbReference>
<proteinExistence type="predicted"/>
<name>A0A2H0VK47_9BACT</name>
<sequence length="104" mass="12174">MKIDIKSKDIELTEPLREYVDNKIGGLDKYLKRFDPSLVRADVEVSRLTKHHKTGDVFYAEVNLELPGGFLRATHKDKDIRMAIDKVRDVLQREIRKHKDKIES</sequence>
<dbReference type="GO" id="GO:0022627">
    <property type="term" value="C:cytosolic small ribosomal subunit"/>
    <property type="evidence" value="ECO:0007669"/>
    <property type="project" value="TreeGrafter"/>
</dbReference>
<dbReference type="GO" id="GO:0045900">
    <property type="term" value="P:negative regulation of translational elongation"/>
    <property type="evidence" value="ECO:0007669"/>
    <property type="project" value="TreeGrafter"/>
</dbReference>
<reference evidence="3" key="1">
    <citation type="submission" date="2017-09" db="EMBL/GenBank/DDBJ databases">
        <title>Depth-based differentiation of microbial function through sediment-hosted aquifers and enrichment of novel symbionts in the deep terrestrial subsurface.</title>
        <authorList>
            <person name="Probst A.J."/>
            <person name="Ladd B."/>
            <person name="Jarett J.K."/>
            <person name="Geller-Mcgrath D.E."/>
            <person name="Sieber C.M.K."/>
            <person name="Emerson J.B."/>
            <person name="Anantharaman K."/>
            <person name="Thomas B.C."/>
            <person name="Malmstrom R."/>
            <person name="Stieglmeier M."/>
            <person name="Klingl A."/>
            <person name="Woyke T."/>
            <person name="Ryan C.M."/>
            <person name="Banfield J.F."/>
        </authorList>
    </citation>
    <scope>NUCLEOTIDE SEQUENCE [LARGE SCALE GENOMIC DNA]</scope>
</reference>
<gene>
    <name evidence="2" type="primary">raiA</name>
    <name evidence="2" type="ORF">COT88_00270</name>
</gene>
<dbReference type="PANTHER" id="PTHR33231">
    <property type="entry name" value="30S RIBOSOMAL PROTEIN"/>
    <property type="match status" value="1"/>
</dbReference>
<dbReference type="Pfam" id="PF02482">
    <property type="entry name" value="Ribosomal_S30AE"/>
    <property type="match status" value="1"/>
</dbReference>
<dbReference type="CDD" id="cd00552">
    <property type="entry name" value="RaiA"/>
    <property type="match status" value="1"/>
</dbReference>
<accession>A0A2H0VK47</accession>
<comment type="caution">
    <text evidence="2">The sequence shown here is derived from an EMBL/GenBank/DDBJ whole genome shotgun (WGS) entry which is preliminary data.</text>
</comment>
<dbReference type="GO" id="GO:0043024">
    <property type="term" value="F:ribosomal small subunit binding"/>
    <property type="evidence" value="ECO:0007669"/>
    <property type="project" value="TreeGrafter"/>
</dbReference>
<evidence type="ECO:0000313" key="2">
    <source>
        <dbReference type="EMBL" id="PIR98690.1"/>
    </source>
</evidence>
<evidence type="ECO:0000313" key="3">
    <source>
        <dbReference type="Proteomes" id="UP000230776"/>
    </source>
</evidence>
<dbReference type="EMBL" id="PFAG01000003">
    <property type="protein sequence ID" value="PIR98690.1"/>
    <property type="molecule type" value="Genomic_DNA"/>
</dbReference>
<organism evidence="2 3">
    <name type="scientific">Candidatus Colwellbacteria bacterium CG10_big_fil_rev_8_21_14_0_10_41_28</name>
    <dbReference type="NCBI Taxonomy" id="1974539"/>
    <lineage>
        <taxon>Bacteria</taxon>
        <taxon>Candidatus Colwelliibacteriota</taxon>
    </lineage>
</organism>
<dbReference type="PANTHER" id="PTHR33231:SF1">
    <property type="entry name" value="30S RIBOSOMAL PROTEIN"/>
    <property type="match status" value="1"/>
</dbReference>
<keyword evidence="1" id="KW-0810">Translation regulation</keyword>
<dbReference type="SUPFAM" id="SSF69754">
    <property type="entry name" value="Ribosome binding protein Y (YfiA homologue)"/>
    <property type="match status" value="1"/>
</dbReference>
<protein>
    <submittedName>
        <fullName evidence="2">Ribosomal subunit interface protein</fullName>
    </submittedName>
</protein>
<evidence type="ECO:0000256" key="1">
    <source>
        <dbReference type="ARBA" id="ARBA00022845"/>
    </source>
</evidence>
<dbReference type="NCBIfam" id="TIGR00741">
    <property type="entry name" value="yfiA"/>
    <property type="match status" value="1"/>
</dbReference>
<dbReference type="Proteomes" id="UP000230776">
    <property type="component" value="Unassembled WGS sequence"/>
</dbReference>
<dbReference type="Gene3D" id="3.30.160.100">
    <property type="entry name" value="Ribosome hibernation promotion factor-like"/>
    <property type="match status" value="1"/>
</dbReference>
<dbReference type="AlphaFoldDB" id="A0A2H0VK47"/>
<dbReference type="InterPro" id="IPR003489">
    <property type="entry name" value="RHF/RaiA"/>
</dbReference>
<dbReference type="InterPro" id="IPR050574">
    <property type="entry name" value="HPF/YfiA_ribosome-assoc"/>
</dbReference>